<dbReference type="AlphaFoldDB" id="A0A0F9G354"/>
<comment type="caution">
    <text evidence="2">The sequence shown here is derived from an EMBL/GenBank/DDBJ whole genome shotgun (WGS) entry which is preliminary data.</text>
</comment>
<evidence type="ECO:0000313" key="2">
    <source>
        <dbReference type="EMBL" id="KKL84876.1"/>
    </source>
</evidence>
<accession>A0A0F9G354</accession>
<reference evidence="2" key="1">
    <citation type="journal article" date="2015" name="Nature">
        <title>Complex archaea that bridge the gap between prokaryotes and eukaryotes.</title>
        <authorList>
            <person name="Spang A."/>
            <person name="Saw J.H."/>
            <person name="Jorgensen S.L."/>
            <person name="Zaremba-Niedzwiedzka K."/>
            <person name="Martijn J."/>
            <person name="Lind A.E."/>
            <person name="van Eijk R."/>
            <person name="Schleper C."/>
            <person name="Guy L."/>
            <person name="Ettema T.J."/>
        </authorList>
    </citation>
    <scope>NUCLEOTIDE SEQUENCE</scope>
</reference>
<name>A0A0F9G354_9ZZZZ</name>
<sequence length="411" mass="45637">MPIVEDKLLQAPAISGQPEVEEFPITDTETDITKTPAVFSSQQGADIVDRAKITEDRIAPPPVEKTPEEIRLEAEALREEEKREVIPLTLINPETGQESTFGDPEINIRNIQRFIDRGFEVVEGALPARVTLKDEAPEVIKANQELEDAKNEVATLTEKLTNFDVSQDPALKQQIANITSLYDTRITQMERVNESRAASLAQTGIRLGGRFTENIFGGIITEEERQGITRVGELETLKQNAIINARTAFRTQKWNEYVDLINVAERALERQQDELTKLNDIAIEQNKEIEKRQRLIGADRIVSEALTAGFDDISEIFRIVDAAGLDITSEELVDSFSNLTEQLDKEFGTGGVGQFRQAKAEGLISEDMGYFEFLASEAAAKKLVSGTGPRSVNDLTGFERLAAANLSVEIF</sequence>
<organism evidence="2">
    <name type="scientific">marine sediment metagenome</name>
    <dbReference type="NCBI Taxonomy" id="412755"/>
    <lineage>
        <taxon>unclassified sequences</taxon>
        <taxon>metagenomes</taxon>
        <taxon>ecological metagenomes</taxon>
    </lineage>
</organism>
<dbReference type="EMBL" id="LAZR01021573">
    <property type="protein sequence ID" value="KKL84876.1"/>
    <property type="molecule type" value="Genomic_DNA"/>
</dbReference>
<proteinExistence type="predicted"/>
<feature type="non-terminal residue" evidence="2">
    <location>
        <position position="411"/>
    </location>
</feature>
<gene>
    <name evidence="2" type="ORF">LCGC14_1960360</name>
</gene>
<keyword evidence="1" id="KW-0175">Coiled coil</keyword>
<protein>
    <submittedName>
        <fullName evidence="2">Uncharacterized protein</fullName>
    </submittedName>
</protein>
<feature type="coiled-coil region" evidence="1">
    <location>
        <begin position="139"/>
        <end position="166"/>
    </location>
</feature>
<evidence type="ECO:0000256" key="1">
    <source>
        <dbReference type="SAM" id="Coils"/>
    </source>
</evidence>
<feature type="coiled-coil region" evidence="1">
    <location>
        <begin position="261"/>
        <end position="292"/>
    </location>
</feature>